<dbReference type="RefSeq" id="XP_002287155.1">
    <property type="nucleotide sequence ID" value="XM_002287119.1"/>
</dbReference>
<evidence type="ECO:0000256" key="6">
    <source>
        <dbReference type="ARBA" id="ARBA00023015"/>
    </source>
</evidence>
<keyword evidence="4" id="KW-0863">Zinc-finger</keyword>
<dbReference type="Proteomes" id="UP000001449">
    <property type="component" value="Chromosome 2"/>
</dbReference>
<dbReference type="PANTHER" id="PTHR11618:SF4">
    <property type="entry name" value="TRANSCRIPTION FACTOR IIIB 90 KDA SUBUNIT"/>
    <property type="match status" value="1"/>
</dbReference>
<evidence type="ECO:0000259" key="10">
    <source>
        <dbReference type="Pfam" id="PF07741"/>
    </source>
</evidence>
<comment type="similarity">
    <text evidence="2">Belongs to the TFIIB family.</text>
</comment>
<keyword evidence="3" id="KW-0479">Metal-binding</keyword>
<dbReference type="GO" id="GO:0006383">
    <property type="term" value="P:transcription by RNA polymerase III"/>
    <property type="evidence" value="ECO:0000318"/>
    <property type="project" value="GO_Central"/>
</dbReference>
<evidence type="ECO:0000256" key="4">
    <source>
        <dbReference type="ARBA" id="ARBA00022771"/>
    </source>
</evidence>
<accession>B8BTG5</accession>
<reference evidence="11 12" key="2">
    <citation type="journal article" date="2008" name="Nature">
        <title>The Phaeodactylum genome reveals the evolutionary history of diatom genomes.</title>
        <authorList>
            <person name="Bowler C."/>
            <person name="Allen A.E."/>
            <person name="Badger J.H."/>
            <person name="Grimwood J."/>
            <person name="Jabbari K."/>
            <person name="Kuo A."/>
            <person name="Maheswari U."/>
            <person name="Martens C."/>
            <person name="Maumus F."/>
            <person name="Otillar R.P."/>
            <person name="Rayko E."/>
            <person name="Salamov A."/>
            <person name="Vandepoele K."/>
            <person name="Beszteri B."/>
            <person name="Gruber A."/>
            <person name="Heijde M."/>
            <person name="Katinka M."/>
            <person name="Mock T."/>
            <person name="Valentin K."/>
            <person name="Verret F."/>
            <person name="Berges J.A."/>
            <person name="Brownlee C."/>
            <person name="Cadoret J.P."/>
            <person name="Chiovitti A."/>
            <person name="Choi C.J."/>
            <person name="Coesel S."/>
            <person name="De Martino A."/>
            <person name="Detter J.C."/>
            <person name="Durkin C."/>
            <person name="Falciatore A."/>
            <person name="Fournet J."/>
            <person name="Haruta M."/>
            <person name="Huysman M.J."/>
            <person name="Jenkins B.D."/>
            <person name="Jiroutova K."/>
            <person name="Jorgensen R.E."/>
            <person name="Joubert Y."/>
            <person name="Kaplan A."/>
            <person name="Kroger N."/>
            <person name="Kroth P.G."/>
            <person name="La Roche J."/>
            <person name="Lindquist E."/>
            <person name="Lommer M."/>
            <person name="Martin-Jezequel V."/>
            <person name="Lopez P.J."/>
            <person name="Lucas S."/>
            <person name="Mangogna M."/>
            <person name="McGinnis K."/>
            <person name="Medlin L.K."/>
            <person name="Montsant A."/>
            <person name="Oudot-Le Secq M.P."/>
            <person name="Napoli C."/>
            <person name="Obornik M."/>
            <person name="Parker M.S."/>
            <person name="Petit J.L."/>
            <person name="Porcel B.M."/>
            <person name="Poulsen N."/>
            <person name="Robison M."/>
            <person name="Rychlewski L."/>
            <person name="Rynearson T.A."/>
            <person name="Schmutz J."/>
            <person name="Shapiro H."/>
            <person name="Siaut M."/>
            <person name="Stanley M."/>
            <person name="Sussman M.R."/>
            <person name="Taylor A.R."/>
            <person name="Vardi A."/>
            <person name="von Dassow P."/>
            <person name="Vyverman W."/>
            <person name="Willis A."/>
            <person name="Wyrwicz L.S."/>
            <person name="Rokhsar D.S."/>
            <person name="Weissenbach J."/>
            <person name="Armbrust E.V."/>
            <person name="Green B.R."/>
            <person name="Van de Peer Y."/>
            <person name="Grigoriev I.V."/>
        </authorList>
    </citation>
    <scope>NUCLEOTIDE SEQUENCE [LARGE SCALE GENOMIC DNA]</scope>
    <source>
        <strain evidence="11 12">CCMP1335</strain>
    </source>
</reference>
<organism evidence="11 12">
    <name type="scientific">Thalassiosira pseudonana</name>
    <name type="common">Marine diatom</name>
    <name type="synonym">Cyclotella nana</name>
    <dbReference type="NCBI Taxonomy" id="35128"/>
    <lineage>
        <taxon>Eukaryota</taxon>
        <taxon>Sar</taxon>
        <taxon>Stramenopiles</taxon>
        <taxon>Ochrophyta</taxon>
        <taxon>Bacillariophyta</taxon>
        <taxon>Coscinodiscophyceae</taxon>
        <taxon>Thalassiosirophycidae</taxon>
        <taxon>Thalassiosirales</taxon>
        <taxon>Thalassiosiraceae</taxon>
        <taxon>Thalassiosira</taxon>
    </lineage>
</organism>
<evidence type="ECO:0000256" key="7">
    <source>
        <dbReference type="ARBA" id="ARBA00023163"/>
    </source>
</evidence>
<evidence type="ECO:0000313" key="11">
    <source>
        <dbReference type="EMBL" id="EED94598.1"/>
    </source>
</evidence>
<dbReference type="Pfam" id="PF07741">
    <property type="entry name" value="BRF1"/>
    <property type="match status" value="1"/>
</dbReference>
<dbReference type="InterPro" id="IPR036915">
    <property type="entry name" value="Cyclin-like_sf"/>
</dbReference>
<dbReference type="KEGG" id="tps:THAPSDRAFT_2130"/>
<dbReference type="GO" id="GO:0008270">
    <property type="term" value="F:zinc ion binding"/>
    <property type="evidence" value="ECO:0007669"/>
    <property type="project" value="UniProtKB-KW"/>
</dbReference>
<dbReference type="Gene3D" id="1.10.472.10">
    <property type="entry name" value="Cyclin-like"/>
    <property type="match status" value="1"/>
</dbReference>
<dbReference type="EMBL" id="CM000639">
    <property type="protein sequence ID" value="EED94598.1"/>
    <property type="molecule type" value="Genomic_DNA"/>
</dbReference>
<feature type="domain" description="Brf1 TBP-binding" evidence="10">
    <location>
        <begin position="256"/>
        <end position="361"/>
    </location>
</feature>
<dbReference type="GO" id="GO:0097550">
    <property type="term" value="C:transcription preinitiation complex"/>
    <property type="evidence" value="ECO:0000318"/>
    <property type="project" value="GO_Central"/>
</dbReference>
<gene>
    <name evidence="11" type="ORF">THAPSDRAFT_2130</name>
</gene>
<evidence type="ECO:0000256" key="8">
    <source>
        <dbReference type="ARBA" id="ARBA00023242"/>
    </source>
</evidence>
<dbReference type="PANTHER" id="PTHR11618">
    <property type="entry name" value="TRANSCRIPTION INITIATION FACTOR IIB-RELATED"/>
    <property type="match status" value="1"/>
</dbReference>
<keyword evidence="6" id="KW-0805">Transcription regulation</keyword>
<dbReference type="STRING" id="35128.B8BTG5"/>
<name>B8BTG5_THAPS</name>
<dbReference type="AlphaFoldDB" id="B8BTG5"/>
<dbReference type="GO" id="GO:0000126">
    <property type="term" value="C:transcription factor TFIIIB complex"/>
    <property type="evidence" value="ECO:0000318"/>
    <property type="project" value="GO_Central"/>
</dbReference>
<dbReference type="GO" id="GO:0005634">
    <property type="term" value="C:nucleus"/>
    <property type="evidence" value="ECO:0000318"/>
    <property type="project" value="GO_Central"/>
</dbReference>
<reference evidence="11 12" key="1">
    <citation type="journal article" date="2004" name="Science">
        <title>The genome of the diatom Thalassiosira pseudonana: ecology, evolution, and metabolism.</title>
        <authorList>
            <person name="Armbrust E.V."/>
            <person name="Berges J.A."/>
            <person name="Bowler C."/>
            <person name="Green B.R."/>
            <person name="Martinez D."/>
            <person name="Putnam N.H."/>
            <person name="Zhou S."/>
            <person name="Allen A.E."/>
            <person name="Apt K.E."/>
            <person name="Bechner M."/>
            <person name="Brzezinski M.A."/>
            <person name="Chaal B.K."/>
            <person name="Chiovitti A."/>
            <person name="Davis A.K."/>
            <person name="Demarest M.S."/>
            <person name="Detter J.C."/>
            <person name="Glavina T."/>
            <person name="Goodstein D."/>
            <person name="Hadi M.Z."/>
            <person name="Hellsten U."/>
            <person name="Hildebrand M."/>
            <person name="Jenkins B.D."/>
            <person name="Jurka J."/>
            <person name="Kapitonov V.V."/>
            <person name="Kroger N."/>
            <person name="Lau W.W."/>
            <person name="Lane T.W."/>
            <person name="Larimer F.W."/>
            <person name="Lippmeier J.C."/>
            <person name="Lucas S."/>
            <person name="Medina M."/>
            <person name="Montsant A."/>
            <person name="Obornik M."/>
            <person name="Parker M.S."/>
            <person name="Palenik B."/>
            <person name="Pazour G.J."/>
            <person name="Richardson P.M."/>
            <person name="Rynearson T.A."/>
            <person name="Saito M.A."/>
            <person name="Schwartz D.C."/>
            <person name="Thamatrakoln K."/>
            <person name="Valentin K."/>
            <person name="Vardi A."/>
            <person name="Wilkerson F.P."/>
            <person name="Rokhsar D.S."/>
        </authorList>
    </citation>
    <scope>NUCLEOTIDE SEQUENCE [LARGE SCALE GENOMIC DNA]</scope>
    <source>
        <strain evidence="11 12">CCMP1335</strain>
    </source>
</reference>
<keyword evidence="7" id="KW-0804">Transcription</keyword>
<evidence type="ECO:0000256" key="3">
    <source>
        <dbReference type="ARBA" id="ARBA00022723"/>
    </source>
</evidence>
<dbReference type="PaxDb" id="35128-Thaps2130"/>
<protein>
    <submittedName>
        <fullName evidence="11">Uncharacterized protein</fullName>
    </submittedName>
</protein>
<dbReference type="eggNOG" id="KOG1598">
    <property type="taxonomic scope" value="Eukaryota"/>
</dbReference>
<dbReference type="HOGENOM" id="CLU_716674_0_0_1"/>
<evidence type="ECO:0000259" key="9">
    <source>
        <dbReference type="Pfam" id="PF00382"/>
    </source>
</evidence>
<evidence type="ECO:0000256" key="1">
    <source>
        <dbReference type="ARBA" id="ARBA00004123"/>
    </source>
</evidence>
<dbReference type="InterPro" id="IPR013150">
    <property type="entry name" value="TFIIB_cyclin"/>
</dbReference>
<dbReference type="SUPFAM" id="SSF47954">
    <property type="entry name" value="Cyclin-like"/>
    <property type="match status" value="1"/>
</dbReference>
<evidence type="ECO:0000256" key="2">
    <source>
        <dbReference type="ARBA" id="ARBA00010857"/>
    </source>
</evidence>
<dbReference type="InterPro" id="IPR011665">
    <property type="entry name" value="BRF1_TBP-bd_dom"/>
</dbReference>
<keyword evidence="12" id="KW-1185">Reference proteome</keyword>
<dbReference type="InParanoid" id="B8BTG5"/>
<dbReference type="Pfam" id="PF00382">
    <property type="entry name" value="TFIIB"/>
    <property type="match status" value="1"/>
</dbReference>
<dbReference type="GO" id="GO:0006352">
    <property type="term" value="P:DNA-templated transcription initiation"/>
    <property type="evidence" value="ECO:0000318"/>
    <property type="project" value="GO_Central"/>
</dbReference>
<dbReference type="GO" id="GO:0070897">
    <property type="term" value="P:transcription preinitiation complex assembly"/>
    <property type="evidence" value="ECO:0007669"/>
    <property type="project" value="InterPro"/>
</dbReference>
<dbReference type="GO" id="GO:0000995">
    <property type="term" value="F:RNA polymerase III general transcription initiation factor activity"/>
    <property type="evidence" value="ECO:0000318"/>
    <property type="project" value="GO_Central"/>
</dbReference>
<keyword evidence="5" id="KW-0862">Zinc</keyword>
<feature type="domain" description="Transcription factor TFIIB cyclin-like" evidence="9">
    <location>
        <begin position="2"/>
        <end position="64"/>
    </location>
</feature>
<dbReference type="GO" id="GO:0001006">
    <property type="term" value="F:RNA polymerase III type 3 promoter sequence-specific DNA binding"/>
    <property type="evidence" value="ECO:0000318"/>
    <property type="project" value="GO_Central"/>
</dbReference>
<proteinExistence type="inferred from homology"/>
<dbReference type="InterPro" id="IPR000812">
    <property type="entry name" value="TFIIB"/>
</dbReference>
<sequence length="386" mass="43838">MTALRLVARMKRDWIVAGRRPAGICAAALLIASRAHGFDRQHHDVTKVLRVCGLTVMSRVKEFEATPSAGLTLEEFHTNDVEGEVDPPIFTKNRIKEARAKAVMDNNVELLTSGALDNPNHKGKWASKWRRPKAKTDRTSQYAEMYEALETEMTEDALEQQYVNAAESGEDIQDCQSDIKQEPLVSFTRAEQIVEHRAPQGISTLHAEISYPLGKNHRPIVLPNQATAEELEAPRQKAVDTLNFGEWKTGVPSDAADEVDFLFHTDDEVREREAVFNLQNREYIEIQHQKENERLLAEAASKAKQEDEIAQEEGRRRYLKTSRARKRNPNELTTEEALLEVVRTRKISRKINYDAMSALFDDTGDFSTELLSDRERKKEEGAIGEV</sequence>
<evidence type="ECO:0000313" key="12">
    <source>
        <dbReference type="Proteomes" id="UP000001449"/>
    </source>
</evidence>
<dbReference type="GeneID" id="7442207"/>
<comment type="subcellular location">
    <subcellularLocation>
        <location evidence="1">Nucleus</location>
    </subcellularLocation>
</comment>
<evidence type="ECO:0000256" key="5">
    <source>
        <dbReference type="ARBA" id="ARBA00022833"/>
    </source>
</evidence>
<dbReference type="GO" id="GO:0017025">
    <property type="term" value="F:TBP-class protein binding"/>
    <property type="evidence" value="ECO:0007669"/>
    <property type="project" value="InterPro"/>
</dbReference>
<keyword evidence="8" id="KW-0539">Nucleus</keyword>